<dbReference type="SUPFAM" id="SSF52833">
    <property type="entry name" value="Thioredoxin-like"/>
    <property type="match status" value="1"/>
</dbReference>
<proteinExistence type="predicted"/>
<dbReference type="InterPro" id="IPR036249">
    <property type="entry name" value="Thioredoxin-like_sf"/>
</dbReference>
<dbReference type="Pfam" id="PF06999">
    <property type="entry name" value="Suc_Fer-like"/>
    <property type="match status" value="1"/>
</dbReference>
<dbReference type="Proteomes" id="UP000054560">
    <property type="component" value="Unassembled WGS sequence"/>
</dbReference>
<evidence type="ECO:0000256" key="1">
    <source>
        <dbReference type="SAM" id="Phobius"/>
    </source>
</evidence>
<accession>A0A0L0FV12</accession>
<feature type="transmembrane region" description="Helical" evidence="1">
    <location>
        <begin position="373"/>
        <end position="394"/>
    </location>
</feature>
<reference evidence="2 3" key="1">
    <citation type="submission" date="2011-02" db="EMBL/GenBank/DDBJ databases">
        <title>The Genome Sequence of Sphaeroforma arctica JP610.</title>
        <authorList>
            <consortium name="The Broad Institute Genome Sequencing Platform"/>
            <person name="Russ C."/>
            <person name="Cuomo C."/>
            <person name="Young S.K."/>
            <person name="Zeng Q."/>
            <person name="Gargeya S."/>
            <person name="Alvarado L."/>
            <person name="Berlin A."/>
            <person name="Chapman S.B."/>
            <person name="Chen Z."/>
            <person name="Freedman E."/>
            <person name="Gellesch M."/>
            <person name="Goldberg J."/>
            <person name="Griggs A."/>
            <person name="Gujja S."/>
            <person name="Heilman E."/>
            <person name="Heiman D."/>
            <person name="Howarth C."/>
            <person name="Mehta T."/>
            <person name="Neiman D."/>
            <person name="Pearson M."/>
            <person name="Roberts A."/>
            <person name="Saif S."/>
            <person name="Shea T."/>
            <person name="Shenoy N."/>
            <person name="Sisk P."/>
            <person name="Stolte C."/>
            <person name="Sykes S."/>
            <person name="White J."/>
            <person name="Yandava C."/>
            <person name="Burger G."/>
            <person name="Gray M.W."/>
            <person name="Holland P.W.H."/>
            <person name="King N."/>
            <person name="Lang F.B.F."/>
            <person name="Roger A.J."/>
            <person name="Ruiz-Trillo I."/>
            <person name="Haas B."/>
            <person name="Nusbaum C."/>
            <person name="Birren B."/>
        </authorList>
    </citation>
    <scope>NUCLEOTIDE SEQUENCE [LARGE SCALE GENOMIC DNA]</scope>
    <source>
        <strain evidence="2 3">JP610</strain>
    </source>
</reference>
<sequence>MRLIATLPIFRSSPISVCVTKQQIYSSVQRPPLNTLRSAQLYRQYLTYTESKAYIALQSKQFKGLNRIISATCSSRSHSSPRQKLRPKKMSGFKADDIEDLGFDRKEMYSENLSGGVALYHRHVFLIWGTAESWPSKVELMAGPSSDLSRAIGVLSKRTGLITKFTLCEADPSIGDQEGDLLVYPERKRFRGVDADEFVNNILANAEFGSGTDVHTSDIFVCAHAKRDMRCGKCGPELVDAIRTCASDHRTRTAIQNASKNSTQPDRHDVGVAVRGCSHVGGHKYAGNLIVYGSDKLSVEEQKEGDWYGYICPKDASTIVQRAVGLETNEPLVKLWRGRLGMGKQPHKLMVEQKIAEYAEARNPSPKRHFMNMFGFNAAAPAAAALAVAALVAAMR</sequence>
<evidence type="ECO:0008006" key="4">
    <source>
        <dbReference type="Google" id="ProtNLM"/>
    </source>
</evidence>
<keyword evidence="1" id="KW-1133">Transmembrane helix</keyword>
<dbReference type="CDD" id="cd03062">
    <property type="entry name" value="TRX_Fd_Sucrase"/>
    <property type="match status" value="1"/>
</dbReference>
<dbReference type="RefSeq" id="XP_014153680.1">
    <property type="nucleotide sequence ID" value="XM_014298205.1"/>
</dbReference>
<keyword evidence="1" id="KW-0812">Transmembrane</keyword>
<dbReference type="InterPro" id="IPR009737">
    <property type="entry name" value="Aim32/Apd1-like"/>
</dbReference>
<dbReference type="GeneID" id="25908338"/>
<keyword evidence="3" id="KW-1185">Reference proteome</keyword>
<organism evidence="2 3">
    <name type="scientific">Sphaeroforma arctica JP610</name>
    <dbReference type="NCBI Taxonomy" id="667725"/>
    <lineage>
        <taxon>Eukaryota</taxon>
        <taxon>Ichthyosporea</taxon>
        <taxon>Ichthyophonida</taxon>
        <taxon>Sphaeroforma</taxon>
    </lineage>
</organism>
<keyword evidence="1" id="KW-0472">Membrane</keyword>
<dbReference type="eggNOG" id="ENOG502QS3W">
    <property type="taxonomic scope" value="Eukaryota"/>
</dbReference>
<dbReference type="AlphaFoldDB" id="A0A0L0FV12"/>
<dbReference type="PANTHER" id="PTHR31902:SF14">
    <property type="entry name" value="ACTIN PATCHES DISTAL PROTEIN 1"/>
    <property type="match status" value="1"/>
</dbReference>
<gene>
    <name evidence="2" type="ORF">SARC_07834</name>
</gene>
<evidence type="ECO:0000313" key="3">
    <source>
        <dbReference type="Proteomes" id="UP000054560"/>
    </source>
</evidence>
<dbReference type="STRING" id="667725.A0A0L0FV12"/>
<dbReference type="Gene3D" id="3.40.30.10">
    <property type="entry name" value="Glutaredoxin"/>
    <property type="match status" value="1"/>
</dbReference>
<evidence type="ECO:0000313" key="2">
    <source>
        <dbReference type="EMBL" id="KNC79778.1"/>
    </source>
</evidence>
<dbReference type="EMBL" id="KQ242246">
    <property type="protein sequence ID" value="KNC79778.1"/>
    <property type="molecule type" value="Genomic_DNA"/>
</dbReference>
<dbReference type="OrthoDB" id="10253744at2759"/>
<name>A0A0L0FV12_9EUKA</name>
<protein>
    <recommendedName>
        <fullName evidence="4">Altered inheritance of mitochondria protein 32</fullName>
    </recommendedName>
</protein>
<dbReference type="PANTHER" id="PTHR31902">
    <property type="entry name" value="ACTIN PATCHES DISTAL PROTEIN 1"/>
    <property type="match status" value="1"/>
</dbReference>